<name>A0ABD3XVK0_SINWO</name>
<dbReference type="InterPro" id="IPR001304">
    <property type="entry name" value="C-type_lectin-like"/>
</dbReference>
<sequence length="190" mass="21788">MRHILLVWCIVCLDAVEPLHRYNRRPNIIRRIELGLEKIWSHVGKKTCPEQYHLYLGDGGPFCYKIVTEFCKSWTSARELCLVEGADLMVFTEKNFLEFREMIKDLYNIHAFQCGPYAWVGATDAKTENVWMFVTGAKLVVNSVLWANGEPGLGSSGRNCGILDGDRLDFFMVDENCMWKAIPICQIFLG</sequence>
<evidence type="ECO:0000256" key="1">
    <source>
        <dbReference type="SAM" id="SignalP"/>
    </source>
</evidence>
<dbReference type="CDD" id="cd00037">
    <property type="entry name" value="CLECT"/>
    <property type="match status" value="1"/>
</dbReference>
<feature type="domain" description="C-type lectin" evidence="2">
    <location>
        <begin position="59"/>
        <end position="186"/>
    </location>
</feature>
<dbReference type="AlphaFoldDB" id="A0ABD3XVK0"/>
<dbReference type="PROSITE" id="PS50041">
    <property type="entry name" value="C_TYPE_LECTIN_2"/>
    <property type="match status" value="1"/>
</dbReference>
<evidence type="ECO:0000259" key="2">
    <source>
        <dbReference type="PROSITE" id="PS50041"/>
    </source>
</evidence>
<accession>A0ABD3XVK0</accession>
<dbReference type="Pfam" id="PF00059">
    <property type="entry name" value="Lectin_C"/>
    <property type="match status" value="1"/>
</dbReference>
<dbReference type="InterPro" id="IPR016186">
    <property type="entry name" value="C-type_lectin-like/link_sf"/>
</dbReference>
<dbReference type="Proteomes" id="UP001634394">
    <property type="component" value="Unassembled WGS sequence"/>
</dbReference>
<protein>
    <recommendedName>
        <fullName evidence="2">C-type lectin domain-containing protein</fullName>
    </recommendedName>
</protein>
<gene>
    <name evidence="3" type="ORF">ACJMK2_002540</name>
</gene>
<evidence type="ECO:0000313" key="4">
    <source>
        <dbReference type="Proteomes" id="UP001634394"/>
    </source>
</evidence>
<dbReference type="Gene3D" id="3.10.100.10">
    <property type="entry name" value="Mannose-Binding Protein A, subunit A"/>
    <property type="match status" value="1"/>
</dbReference>
<proteinExistence type="predicted"/>
<organism evidence="3 4">
    <name type="scientific">Sinanodonta woodiana</name>
    <name type="common">Chinese pond mussel</name>
    <name type="synonym">Anodonta woodiana</name>
    <dbReference type="NCBI Taxonomy" id="1069815"/>
    <lineage>
        <taxon>Eukaryota</taxon>
        <taxon>Metazoa</taxon>
        <taxon>Spiralia</taxon>
        <taxon>Lophotrochozoa</taxon>
        <taxon>Mollusca</taxon>
        <taxon>Bivalvia</taxon>
        <taxon>Autobranchia</taxon>
        <taxon>Heteroconchia</taxon>
        <taxon>Palaeoheterodonta</taxon>
        <taxon>Unionida</taxon>
        <taxon>Unionoidea</taxon>
        <taxon>Unionidae</taxon>
        <taxon>Unioninae</taxon>
        <taxon>Sinanodonta</taxon>
    </lineage>
</organism>
<feature type="signal peptide" evidence="1">
    <location>
        <begin position="1"/>
        <end position="18"/>
    </location>
</feature>
<evidence type="ECO:0000313" key="3">
    <source>
        <dbReference type="EMBL" id="KAL3890252.1"/>
    </source>
</evidence>
<keyword evidence="4" id="KW-1185">Reference proteome</keyword>
<dbReference type="SMART" id="SM00034">
    <property type="entry name" value="CLECT"/>
    <property type="match status" value="1"/>
</dbReference>
<dbReference type="EMBL" id="JBJQND010000001">
    <property type="protein sequence ID" value="KAL3890252.1"/>
    <property type="molecule type" value="Genomic_DNA"/>
</dbReference>
<feature type="chain" id="PRO_5044804123" description="C-type lectin domain-containing protein" evidence="1">
    <location>
        <begin position="19"/>
        <end position="190"/>
    </location>
</feature>
<comment type="caution">
    <text evidence="3">The sequence shown here is derived from an EMBL/GenBank/DDBJ whole genome shotgun (WGS) entry which is preliminary data.</text>
</comment>
<dbReference type="InterPro" id="IPR016187">
    <property type="entry name" value="CTDL_fold"/>
</dbReference>
<dbReference type="SUPFAM" id="SSF56436">
    <property type="entry name" value="C-type lectin-like"/>
    <property type="match status" value="1"/>
</dbReference>
<reference evidence="3 4" key="1">
    <citation type="submission" date="2024-11" db="EMBL/GenBank/DDBJ databases">
        <title>Chromosome-level genome assembly of the freshwater bivalve Anodonta woodiana.</title>
        <authorList>
            <person name="Chen X."/>
        </authorList>
    </citation>
    <scope>NUCLEOTIDE SEQUENCE [LARGE SCALE GENOMIC DNA]</scope>
    <source>
        <strain evidence="3">MN2024</strain>
        <tissue evidence="3">Gills</tissue>
    </source>
</reference>
<keyword evidence="1" id="KW-0732">Signal</keyword>